<feature type="region of interest" description="Disordered" evidence="1">
    <location>
        <begin position="227"/>
        <end position="263"/>
    </location>
</feature>
<gene>
    <name evidence="3" type="ORF">GCM10010319_43090</name>
</gene>
<dbReference type="EMBL" id="BAAABW010000024">
    <property type="protein sequence ID" value="GAA0360976.1"/>
    <property type="molecule type" value="Genomic_DNA"/>
</dbReference>
<dbReference type="SUPFAM" id="SSF110849">
    <property type="entry name" value="ParB/Sulfiredoxin"/>
    <property type="match status" value="1"/>
</dbReference>
<evidence type="ECO:0000313" key="3">
    <source>
        <dbReference type="EMBL" id="GAA0360976.1"/>
    </source>
</evidence>
<feature type="domain" description="ParB-like N-terminal" evidence="2">
    <location>
        <begin position="34"/>
        <end position="118"/>
    </location>
</feature>
<evidence type="ECO:0000313" key="4">
    <source>
        <dbReference type="Proteomes" id="UP001500063"/>
    </source>
</evidence>
<dbReference type="InterPro" id="IPR036086">
    <property type="entry name" value="ParB/Sulfiredoxin_sf"/>
</dbReference>
<evidence type="ECO:0000259" key="2">
    <source>
        <dbReference type="SMART" id="SM00470"/>
    </source>
</evidence>
<dbReference type="Proteomes" id="UP001500063">
    <property type="component" value="Unassembled WGS sequence"/>
</dbReference>
<feature type="compositionally biased region" description="Gly residues" evidence="1">
    <location>
        <begin position="240"/>
        <end position="258"/>
    </location>
</feature>
<evidence type="ECO:0000256" key="1">
    <source>
        <dbReference type="SAM" id="MobiDB-lite"/>
    </source>
</evidence>
<dbReference type="RefSeq" id="WP_344120011.1">
    <property type="nucleotide sequence ID" value="NZ_BAAABW010000024.1"/>
</dbReference>
<sequence length="376" mass="40709">MGRSVADLRASGDDAGRAVEDVLEDHSLTLAVTKTVAISLLLPADSPRSGGESAEHVRMLAESDAELPPIVVHRPTMRVIDGMHRLRAAALRGDTGIEARLYDGTPEDAFVFAVRLNTSHGLPLSAQERSRAAARIMTTHPQWSDRRIALVAGLSAKTVGAIRRRRAGELPQPLTRIGHDGRVRPVNGAAGRRRAAEVLAEKPGASLREVAELAGVSPGTVRDVRDRLRRGDDPVPTGRRTGGGGRTAGAPPGWGGDAPGNAVRRDVPRRTLQRDYESILRTLRKDPSLRFTEAGRNVLRLLDTRALFVEEQEGLISGLPGHCMPMLSDAARECANAWIEFAKRLDRLERAQYPQARTRAALREPGAAFEERPVAG</sequence>
<dbReference type="InterPro" id="IPR003115">
    <property type="entry name" value="ParB_N"/>
</dbReference>
<protein>
    <submittedName>
        <fullName evidence="3">ParB N-terminal domain-containing protein</fullName>
    </submittedName>
</protein>
<reference evidence="4" key="1">
    <citation type="journal article" date="2019" name="Int. J. Syst. Evol. Microbiol.">
        <title>The Global Catalogue of Microorganisms (GCM) 10K type strain sequencing project: providing services to taxonomists for standard genome sequencing and annotation.</title>
        <authorList>
            <consortium name="The Broad Institute Genomics Platform"/>
            <consortium name="The Broad Institute Genome Sequencing Center for Infectious Disease"/>
            <person name="Wu L."/>
            <person name="Ma J."/>
        </authorList>
    </citation>
    <scope>NUCLEOTIDE SEQUENCE [LARGE SCALE GENOMIC DNA]</scope>
    <source>
        <strain evidence="4">JCM 4565</strain>
    </source>
</reference>
<accession>A0ABP3H5J5</accession>
<name>A0ABP3H5J5_9ACTN</name>
<comment type="caution">
    <text evidence="3">The sequence shown here is derived from an EMBL/GenBank/DDBJ whole genome shotgun (WGS) entry which is preliminary data.</text>
</comment>
<dbReference type="SMART" id="SM00470">
    <property type="entry name" value="ParB"/>
    <property type="match status" value="1"/>
</dbReference>
<organism evidence="3 4">
    <name type="scientific">Streptomyces blastmyceticus</name>
    <dbReference type="NCBI Taxonomy" id="68180"/>
    <lineage>
        <taxon>Bacteria</taxon>
        <taxon>Bacillati</taxon>
        <taxon>Actinomycetota</taxon>
        <taxon>Actinomycetes</taxon>
        <taxon>Kitasatosporales</taxon>
        <taxon>Streptomycetaceae</taxon>
        <taxon>Streptomyces</taxon>
    </lineage>
</organism>
<keyword evidence="4" id="KW-1185">Reference proteome</keyword>
<proteinExistence type="predicted"/>